<name>A0A2S6BRA2_9PEZI</name>
<dbReference type="EMBL" id="PNEN01001795">
    <property type="protein sequence ID" value="PPJ50003.1"/>
    <property type="molecule type" value="Genomic_DNA"/>
</dbReference>
<comment type="similarity">
    <text evidence="2 6">Belongs to the peroxisomal membrane protein PXMP2/4 family.</text>
</comment>
<proteinExistence type="inferred from homology"/>
<protein>
    <submittedName>
        <fullName evidence="8">Uncharacterized protein</fullName>
    </submittedName>
</protein>
<dbReference type="GO" id="GO:0005739">
    <property type="term" value="C:mitochondrion"/>
    <property type="evidence" value="ECO:0007669"/>
    <property type="project" value="TreeGrafter"/>
</dbReference>
<keyword evidence="9" id="KW-1185">Reference proteome</keyword>
<keyword evidence="4" id="KW-1133">Transmembrane helix</keyword>
<evidence type="ECO:0000256" key="3">
    <source>
        <dbReference type="ARBA" id="ARBA00022692"/>
    </source>
</evidence>
<feature type="region of interest" description="Disordered" evidence="7">
    <location>
        <begin position="21"/>
        <end position="60"/>
    </location>
</feature>
<evidence type="ECO:0000256" key="2">
    <source>
        <dbReference type="ARBA" id="ARBA00006824"/>
    </source>
</evidence>
<organism evidence="8 9">
    <name type="scientific">Cercospora berteroae</name>
    <dbReference type="NCBI Taxonomy" id="357750"/>
    <lineage>
        <taxon>Eukaryota</taxon>
        <taxon>Fungi</taxon>
        <taxon>Dikarya</taxon>
        <taxon>Ascomycota</taxon>
        <taxon>Pezizomycotina</taxon>
        <taxon>Dothideomycetes</taxon>
        <taxon>Dothideomycetidae</taxon>
        <taxon>Mycosphaerellales</taxon>
        <taxon>Mycosphaerellaceae</taxon>
        <taxon>Cercospora</taxon>
    </lineage>
</organism>
<dbReference type="PANTHER" id="PTHR11266">
    <property type="entry name" value="PEROXISOMAL MEMBRANE PROTEIN 2, PXMP2 MPV17"/>
    <property type="match status" value="1"/>
</dbReference>
<feature type="region of interest" description="Disordered" evidence="7">
    <location>
        <begin position="255"/>
        <end position="279"/>
    </location>
</feature>
<comment type="subcellular location">
    <subcellularLocation>
        <location evidence="1">Membrane</location>
        <topology evidence="1">Multi-pass membrane protein</topology>
    </subcellularLocation>
</comment>
<evidence type="ECO:0000256" key="6">
    <source>
        <dbReference type="RuleBase" id="RU363053"/>
    </source>
</evidence>
<evidence type="ECO:0000256" key="1">
    <source>
        <dbReference type="ARBA" id="ARBA00004141"/>
    </source>
</evidence>
<dbReference type="AlphaFoldDB" id="A0A2S6BRA2"/>
<accession>A0A2S6BRA2</accession>
<dbReference type="Pfam" id="PF04117">
    <property type="entry name" value="Mpv17_PMP22"/>
    <property type="match status" value="1"/>
</dbReference>
<dbReference type="InterPro" id="IPR007248">
    <property type="entry name" value="Mpv17_PMP22"/>
</dbReference>
<evidence type="ECO:0000256" key="5">
    <source>
        <dbReference type="ARBA" id="ARBA00023136"/>
    </source>
</evidence>
<feature type="compositionally biased region" description="Low complexity" evidence="7">
    <location>
        <begin position="37"/>
        <end position="49"/>
    </location>
</feature>
<dbReference type="PANTHER" id="PTHR11266:SF113">
    <property type="entry name" value="MEMBRANE PROTEIN, MPV17_PMP22 FAMILY, PUTATIVE (AFU_ORTHOLOGUE AFUA_1G13840)-RELATED"/>
    <property type="match status" value="1"/>
</dbReference>
<keyword evidence="5" id="KW-0472">Membrane</keyword>
<evidence type="ECO:0000256" key="7">
    <source>
        <dbReference type="SAM" id="MobiDB-lite"/>
    </source>
</evidence>
<reference evidence="9" key="1">
    <citation type="journal article" date="2017" name="bioRxiv">
        <title>Conservation of a gene cluster reveals novel cercosporin biosynthetic mechanisms and extends production to the genus Colletotrichum.</title>
        <authorList>
            <person name="de Jonge R."/>
            <person name="Ebert M.K."/>
            <person name="Huitt-Roehl C.R."/>
            <person name="Pal P."/>
            <person name="Suttle J.C."/>
            <person name="Spanner R.E."/>
            <person name="Neubauer J.D."/>
            <person name="Jurick W.M.II."/>
            <person name="Stott K.A."/>
            <person name="Secor G.A."/>
            <person name="Thomma B.P.H.J."/>
            <person name="Van de Peer Y."/>
            <person name="Townsend C.A."/>
            <person name="Bolton M.D."/>
        </authorList>
    </citation>
    <scope>NUCLEOTIDE SEQUENCE [LARGE SCALE GENOMIC DNA]</scope>
    <source>
        <strain evidence="9">CBS538.71</strain>
    </source>
</reference>
<sequence length="279" mass="31575">MTFAFFAGRSTLRRLHQTVQRNISRQHRNESTGSPKPSNSNHNGTNTNTTPPPPPPGATTGSYHAWLAPLKIPFRAYSTMQARSPLTVQLESSLIIYFLGDLCSQLVQTSYFTTSRYEPIRGLRAMIIGGISSIPSYKWFMWLGRNFNYDKHWKGLVVKILVSQSIFTPVFNTYFFGMQTLLAGGGWKEVKERVVRTVPTSWSNSCKFWPMITAFTFTFIRPVNRNVFSGFIAIGWQTYLSWLNRNAEAALKAKEKAQGVVTGKGKKKKSGNKKMEQNP</sequence>
<evidence type="ECO:0000256" key="4">
    <source>
        <dbReference type="ARBA" id="ARBA00022989"/>
    </source>
</evidence>
<dbReference type="Proteomes" id="UP000237631">
    <property type="component" value="Unassembled WGS sequence"/>
</dbReference>
<evidence type="ECO:0000313" key="9">
    <source>
        <dbReference type="Proteomes" id="UP000237631"/>
    </source>
</evidence>
<dbReference type="GO" id="GO:0016020">
    <property type="term" value="C:membrane"/>
    <property type="evidence" value="ECO:0007669"/>
    <property type="project" value="UniProtKB-SubCell"/>
</dbReference>
<dbReference type="STRING" id="357750.A0A2S6BRA2"/>
<gene>
    <name evidence="8" type="ORF">CBER1_04755</name>
</gene>
<dbReference type="OrthoDB" id="430207at2759"/>
<comment type="caution">
    <text evidence="8">The sequence shown here is derived from an EMBL/GenBank/DDBJ whole genome shotgun (WGS) entry which is preliminary data.</text>
</comment>
<keyword evidence="3" id="KW-0812">Transmembrane</keyword>
<evidence type="ECO:0000313" key="8">
    <source>
        <dbReference type="EMBL" id="PPJ50003.1"/>
    </source>
</evidence>